<dbReference type="AlphaFoldDB" id="X0VJK0"/>
<dbReference type="EMBL" id="BARS01022256">
    <property type="protein sequence ID" value="GAG12673.1"/>
    <property type="molecule type" value="Genomic_DNA"/>
</dbReference>
<gene>
    <name evidence="1" type="ORF">S01H1_35611</name>
</gene>
<evidence type="ECO:0000313" key="1">
    <source>
        <dbReference type="EMBL" id="GAG12673.1"/>
    </source>
</evidence>
<proteinExistence type="predicted"/>
<protein>
    <submittedName>
        <fullName evidence="1">Uncharacterized protein</fullName>
    </submittedName>
</protein>
<reference evidence="1" key="1">
    <citation type="journal article" date="2014" name="Front. Microbiol.">
        <title>High frequency of phylogenetically diverse reductive dehalogenase-homologous genes in deep subseafloor sedimentary metagenomes.</title>
        <authorList>
            <person name="Kawai M."/>
            <person name="Futagami T."/>
            <person name="Toyoda A."/>
            <person name="Takaki Y."/>
            <person name="Nishi S."/>
            <person name="Hori S."/>
            <person name="Arai W."/>
            <person name="Tsubouchi T."/>
            <person name="Morono Y."/>
            <person name="Uchiyama I."/>
            <person name="Ito T."/>
            <person name="Fujiyama A."/>
            <person name="Inagaki F."/>
            <person name="Takami H."/>
        </authorList>
    </citation>
    <scope>NUCLEOTIDE SEQUENCE</scope>
    <source>
        <strain evidence="1">Expedition CK06-06</strain>
    </source>
</reference>
<comment type="caution">
    <text evidence="1">The sequence shown here is derived from an EMBL/GenBank/DDBJ whole genome shotgun (WGS) entry which is preliminary data.</text>
</comment>
<organism evidence="1">
    <name type="scientific">marine sediment metagenome</name>
    <dbReference type="NCBI Taxonomy" id="412755"/>
    <lineage>
        <taxon>unclassified sequences</taxon>
        <taxon>metagenomes</taxon>
        <taxon>ecological metagenomes</taxon>
    </lineage>
</organism>
<feature type="non-terminal residue" evidence="1">
    <location>
        <position position="128"/>
    </location>
</feature>
<name>X0VJK0_9ZZZZ</name>
<sequence>MFSAKHRYKLVTLLLAVGVLFQAGYLLRNASLDLERIARSIGQTALWRGAKFNQGQRFANYVQFLHQNVPEDGRVVLPPAGVGPRALGFTPFMQFFLAPREVINCSDFDCLRDLSREDTYILVVGEFP</sequence>
<accession>X0VJK0</accession>